<organism evidence="1">
    <name type="scientific">marine sediment metagenome</name>
    <dbReference type="NCBI Taxonomy" id="412755"/>
    <lineage>
        <taxon>unclassified sequences</taxon>
        <taxon>metagenomes</taxon>
        <taxon>ecological metagenomes</taxon>
    </lineage>
</organism>
<dbReference type="EMBL" id="LAZR01019279">
    <property type="protein sequence ID" value="KKL93118.1"/>
    <property type="molecule type" value="Genomic_DNA"/>
</dbReference>
<protein>
    <submittedName>
        <fullName evidence="1">Uncharacterized protein</fullName>
    </submittedName>
</protein>
<sequence length="375" mass="44703">MIEPFGYDKLFWPTITISLKDIPFNEEDEYIEKIKKQFVRYFDFDFDDLKDIFYKENEKFVIQLTHGIERKSVDKMIKKASRFHEERKKHFIYQTSYHLDLDFLNTDVVFKDNNKNPINIGTLRENKMEKKMEKEKKYTDVTLENNVKINENIILHKDTNIRVYEATPFQGTFGFEGDPDWVENIYLPEMASEERIEKTLEMLKQEAEWITDYVENNDDYVNQYVHLPIEENFSGAEIDEDFEKKYFAPFIQTGNYIKEDILEVLWNQGIIEAEYISGYGSPFGYVVIFSSYEIGDYETQFGEELQRMLKSLSPEEYKEVQANSDIYLSDDSGWSQDRELGYLNMQGNIFFYIEEGEAKKVMENFAKEKNITLMK</sequence>
<gene>
    <name evidence="1" type="ORF">LCGC14_1877890</name>
</gene>
<reference evidence="1" key="1">
    <citation type="journal article" date="2015" name="Nature">
        <title>Complex archaea that bridge the gap between prokaryotes and eukaryotes.</title>
        <authorList>
            <person name="Spang A."/>
            <person name="Saw J.H."/>
            <person name="Jorgensen S.L."/>
            <person name="Zaremba-Niedzwiedzka K."/>
            <person name="Martijn J."/>
            <person name="Lind A.E."/>
            <person name="van Eijk R."/>
            <person name="Schleper C."/>
            <person name="Guy L."/>
            <person name="Ettema T.J."/>
        </authorList>
    </citation>
    <scope>NUCLEOTIDE SEQUENCE</scope>
</reference>
<dbReference type="AlphaFoldDB" id="A0A0F9G353"/>
<accession>A0A0F9G353</accession>
<comment type="caution">
    <text evidence="1">The sequence shown here is derived from an EMBL/GenBank/DDBJ whole genome shotgun (WGS) entry which is preliminary data.</text>
</comment>
<name>A0A0F9G353_9ZZZZ</name>
<evidence type="ECO:0000313" key="1">
    <source>
        <dbReference type="EMBL" id="KKL93118.1"/>
    </source>
</evidence>
<proteinExistence type="predicted"/>